<comment type="pathway">
    <text evidence="11">Bacterial outer membrane biogenesis; LPS lipid A biosynthesis.</text>
</comment>
<keyword evidence="5 11" id="KW-0444">Lipid biosynthesis</keyword>
<dbReference type="HAMAP" id="MF_00392">
    <property type="entry name" value="LpxB"/>
    <property type="match status" value="1"/>
</dbReference>
<evidence type="ECO:0000256" key="10">
    <source>
        <dbReference type="ARBA" id="ARBA00048975"/>
    </source>
</evidence>
<dbReference type="PANTHER" id="PTHR30372:SF4">
    <property type="entry name" value="LIPID-A-DISACCHARIDE SYNTHASE, MITOCHONDRIAL-RELATED"/>
    <property type="match status" value="1"/>
</dbReference>
<dbReference type="EC" id="2.4.1.182" evidence="3 11"/>
<dbReference type="OrthoDB" id="5288848at2"/>
<comment type="function">
    <text evidence="1 11">Condensation of UDP-2,3-diacylglucosamine and 2,3-diacylglucosamine-1-phosphate to form lipid A disaccharide, a precursor of lipid A, a phosphorylated glycolipid that anchors the lipopolysaccharide to the outer membrane of the cell.</text>
</comment>
<proteinExistence type="inferred from homology"/>
<dbReference type="AlphaFoldDB" id="A0A2S5KKN2"/>
<protein>
    <recommendedName>
        <fullName evidence="4 11">Lipid-A-disaccharide synthase</fullName>
        <ecNumber evidence="3 11">2.4.1.182</ecNumber>
    </recommendedName>
</protein>
<dbReference type="GO" id="GO:0005543">
    <property type="term" value="F:phospholipid binding"/>
    <property type="evidence" value="ECO:0007669"/>
    <property type="project" value="TreeGrafter"/>
</dbReference>
<evidence type="ECO:0000256" key="8">
    <source>
        <dbReference type="ARBA" id="ARBA00022679"/>
    </source>
</evidence>
<keyword evidence="8 11" id="KW-0808">Transferase</keyword>
<dbReference type="Proteomes" id="UP000238196">
    <property type="component" value="Unassembled WGS sequence"/>
</dbReference>
<evidence type="ECO:0000256" key="11">
    <source>
        <dbReference type="HAMAP-Rule" id="MF_00392"/>
    </source>
</evidence>
<keyword evidence="9 11" id="KW-0443">Lipid metabolism</keyword>
<sequence length="384" mass="42221">MSVSRPLRVAILAGELSGDILGADLMSALIKRFPDAEFEGIGGPRMLSAGLKSLYPQEALSVMGLIEVLPHLFSLIRARNRLRDHWLANPPDVFVGIDAPDFNLGLEVVLRQAGILTVHYVSPSVWAWKQWRLKKIAKAVDHMLTLLPFEADFYKRSDIPVTYVGHPLAEQIPLTVDQASSRALLGLNVERPVLGVLPGSRGGEVKRLGESFIQAARLCQQQLPELQVVLVPANEKREAELRAIGFPDEWICATAQASQCMAASNALMVASGTVTLEAALYKRPMVIAYRLAALTYRIARRMVKVAHIGLPNLLAGKRLVPELIQDEVTPDRIAQQLLPMLREPSSGPLREEFTALHHLLRAGGGETAADTIERLLIERGTLCR</sequence>
<comment type="catalytic activity">
    <reaction evidence="10 11">
        <text>a lipid X + a UDP-2-N,3-O-bis[(3R)-3-hydroxyacyl]-alpha-D-glucosamine = a lipid A disaccharide + UDP + H(+)</text>
        <dbReference type="Rhea" id="RHEA:67828"/>
        <dbReference type="ChEBI" id="CHEBI:15378"/>
        <dbReference type="ChEBI" id="CHEBI:58223"/>
        <dbReference type="ChEBI" id="CHEBI:137748"/>
        <dbReference type="ChEBI" id="CHEBI:176338"/>
        <dbReference type="ChEBI" id="CHEBI:176343"/>
        <dbReference type="EC" id="2.4.1.182"/>
    </reaction>
</comment>
<evidence type="ECO:0000256" key="1">
    <source>
        <dbReference type="ARBA" id="ARBA00002056"/>
    </source>
</evidence>
<organism evidence="12 13">
    <name type="scientific">Proteobacteria bacterium 228</name>
    <dbReference type="NCBI Taxonomy" id="2083153"/>
    <lineage>
        <taxon>Bacteria</taxon>
        <taxon>Pseudomonadati</taxon>
        <taxon>Pseudomonadota</taxon>
    </lineage>
</organism>
<keyword evidence="6 11" id="KW-0441">Lipid A biosynthesis</keyword>
<evidence type="ECO:0000256" key="4">
    <source>
        <dbReference type="ARBA" id="ARBA00020902"/>
    </source>
</evidence>
<evidence type="ECO:0000313" key="12">
    <source>
        <dbReference type="EMBL" id="PPC74886.1"/>
    </source>
</evidence>
<dbReference type="NCBIfam" id="TIGR00215">
    <property type="entry name" value="lpxB"/>
    <property type="match status" value="1"/>
</dbReference>
<evidence type="ECO:0000256" key="3">
    <source>
        <dbReference type="ARBA" id="ARBA00012687"/>
    </source>
</evidence>
<dbReference type="GO" id="GO:0008915">
    <property type="term" value="F:lipid-A-disaccharide synthase activity"/>
    <property type="evidence" value="ECO:0007669"/>
    <property type="project" value="UniProtKB-UniRule"/>
</dbReference>
<comment type="caution">
    <text evidence="12">The sequence shown here is derived from an EMBL/GenBank/DDBJ whole genome shotgun (WGS) entry which is preliminary data.</text>
</comment>
<evidence type="ECO:0000256" key="9">
    <source>
        <dbReference type="ARBA" id="ARBA00023098"/>
    </source>
</evidence>
<evidence type="ECO:0000256" key="7">
    <source>
        <dbReference type="ARBA" id="ARBA00022676"/>
    </source>
</evidence>
<dbReference type="EMBL" id="PRLP01000122">
    <property type="protein sequence ID" value="PPC74886.1"/>
    <property type="molecule type" value="Genomic_DNA"/>
</dbReference>
<dbReference type="GO" id="GO:0016020">
    <property type="term" value="C:membrane"/>
    <property type="evidence" value="ECO:0007669"/>
    <property type="project" value="GOC"/>
</dbReference>
<accession>A0A2S5KKN2</accession>
<dbReference type="SUPFAM" id="SSF53756">
    <property type="entry name" value="UDP-Glycosyltransferase/glycogen phosphorylase"/>
    <property type="match status" value="1"/>
</dbReference>
<evidence type="ECO:0000313" key="13">
    <source>
        <dbReference type="Proteomes" id="UP000238196"/>
    </source>
</evidence>
<evidence type="ECO:0000256" key="6">
    <source>
        <dbReference type="ARBA" id="ARBA00022556"/>
    </source>
</evidence>
<comment type="similarity">
    <text evidence="2 11">Belongs to the LpxB family.</text>
</comment>
<gene>
    <name evidence="11" type="primary">lpxB</name>
    <name evidence="12" type="ORF">C4K68_23140</name>
</gene>
<reference evidence="12 13" key="1">
    <citation type="submission" date="2018-02" db="EMBL/GenBank/DDBJ databases">
        <title>novel marine gammaproteobacteria from coastal saline agro ecosystem.</title>
        <authorList>
            <person name="Krishnan R."/>
            <person name="Ramesh Kumar N."/>
        </authorList>
    </citation>
    <scope>NUCLEOTIDE SEQUENCE [LARGE SCALE GENOMIC DNA]</scope>
    <source>
        <strain evidence="12 13">228</strain>
    </source>
</reference>
<dbReference type="UniPathway" id="UPA00973"/>
<name>A0A2S5KKN2_9PROT</name>
<evidence type="ECO:0000256" key="2">
    <source>
        <dbReference type="ARBA" id="ARBA00007868"/>
    </source>
</evidence>
<dbReference type="PANTHER" id="PTHR30372">
    <property type="entry name" value="LIPID-A-DISACCHARIDE SYNTHASE"/>
    <property type="match status" value="1"/>
</dbReference>
<keyword evidence="7 11" id="KW-0328">Glycosyltransferase</keyword>
<dbReference type="GO" id="GO:0009245">
    <property type="term" value="P:lipid A biosynthetic process"/>
    <property type="evidence" value="ECO:0007669"/>
    <property type="project" value="UniProtKB-UniRule"/>
</dbReference>
<evidence type="ECO:0000256" key="5">
    <source>
        <dbReference type="ARBA" id="ARBA00022516"/>
    </source>
</evidence>
<dbReference type="Pfam" id="PF02684">
    <property type="entry name" value="LpxB"/>
    <property type="match status" value="1"/>
</dbReference>
<dbReference type="InterPro" id="IPR003835">
    <property type="entry name" value="Glyco_trans_19"/>
</dbReference>